<accession>A0A814CM37</accession>
<protein>
    <recommendedName>
        <fullName evidence="13">Reelin</fullName>
    </recommendedName>
</protein>
<evidence type="ECO:0000256" key="11">
    <source>
        <dbReference type="ARBA" id="ARBA00022889"/>
    </source>
</evidence>
<keyword evidence="17" id="KW-0732">Signal</keyword>
<dbReference type="SUPFAM" id="SSF50939">
    <property type="entry name" value="Sialidases"/>
    <property type="match status" value="1"/>
</dbReference>
<dbReference type="GO" id="GO:0008236">
    <property type="term" value="F:serine-type peptidase activity"/>
    <property type="evidence" value="ECO:0007669"/>
    <property type="project" value="UniProtKB-KW"/>
</dbReference>
<comment type="function">
    <text evidence="15">Extracellular matrix serine protease secreted by pioneer neurons that plays a role in layering of neurons in the cerebral cortex and cerebellum by coordinating cell positioning during neurodevelopment. Regulates microtubule function in neurons and neuronal migration. Binding to the extracellular domains of lipoprotein receptors VLDLR and LRP8/APOER2 induces tyrosine phosphorylation of DAB1 and modulation of TAU phosphorylation. Affects migration of sympathetic preganglionic neurons in the spinal cord, where it seems to act as a barrier to neuronal migration. Enzymatic activity is important for the modulation of cell adhesion.</text>
</comment>
<evidence type="ECO:0000256" key="13">
    <source>
        <dbReference type="ARBA" id="ARBA00023900"/>
    </source>
</evidence>
<keyword evidence="11" id="KW-0130">Cell adhesion</keyword>
<evidence type="ECO:0000259" key="18">
    <source>
        <dbReference type="PROSITE" id="PS50026"/>
    </source>
</evidence>
<evidence type="ECO:0000256" key="12">
    <source>
        <dbReference type="ARBA" id="ARBA00023773"/>
    </source>
</evidence>
<organism evidence="19 20">
    <name type="scientific">Adineta ricciae</name>
    <name type="common">Rotifer</name>
    <dbReference type="NCBI Taxonomy" id="249248"/>
    <lineage>
        <taxon>Eukaryota</taxon>
        <taxon>Metazoa</taxon>
        <taxon>Spiralia</taxon>
        <taxon>Gnathifera</taxon>
        <taxon>Rotifera</taxon>
        <taxon>Eurotatoria</taxon>
        <taxon>Bdelloidea</taxon>
        <taxon>Adinetida</taxon>
        <taxon>Adinetidae</taxon>
        <taxon>Adineta</taxon>
    </lineage>
</organism>
<feature type="disulfide bond" evidence="16">
    <location>
        <begin position="2175"/>
        <end position="2185"/>
    </location>
</feature>
<proteinExistence type="inferred from homology"/>
<dbReference type="PANTHER" id="PTHR11841">
    <property type="entry name" value="REELIN"/>
    <property type="match status" value="1"/>
</dbReference>
<dbReference type="GO" id="GO:0046872">
    <property type="term" value="F:metal ion binding"/>
    <property type="evidence" value="ECO:0007669"/>
    <property type="project" value="UniProtKB-KW"/>
</dbReference>
<evidence type="ECO:0000256" key="7">
    <source>
        <dbReference type="ARBA" id="ARBA00022801"/>
    </source>
</evidence>
<evidence type="ECO:0000256" key="8">
    <source>
        <dbReference type="ARBA" id="ARBA00022825"/>
    </source>
</evidence>
<feature type="signal peptide" evidence="17">
    <location>
        <begin position="1"/>
        <end position="15"/>
    </location>
</feature>
<evidence type="ECO:0000256" key="6">
    <source>
        <dbReference type="ARBA" id="ARBA00022723"/>
    </source>
</evidence>
<dbReference type="Gene3D" id="2.60.120.260">
    <property type="entry name" value="Galactose-binding domain-like"/>
    <property type="match status" value="12"/>
</dbReference>
<dbReference type="GO" id="GO:0070325">
    <property type="term" value="F:lipoprotein particle receptor binding"/>
    <property type="evidence" value="ECO:0007669"/>
    <property type="project" value="InterPro"/>
</dbReference>
<evidence type="ECO:0000256" key="3">
    <source>
        <dbReference type="ARBA" id="ARBA00022525"/>
    </source>
</evidence>
<feature type="domain" description="EGF-like" evidence="18">
    <location>
        <begin position="2171"/>
        <end position="2203"/>
    </location>
</feature>
<dbReference type="PROSITE" id="PS50026">
    <property type="entry name" value="EGF_3"/>
    <property type="match status" value="1"/>
</dbReference>
<evidence type="ECO:0000256" key="15">
    <source>
        <dbReference type="ARBA" id="ARBA00046064"/>
    </source>
</evidence>
<evidence type="ECO:0000313" key="20">
    <source>
        <dbReference type="Proteomes" id="UP000663852"/>
    </source>
</evidence>
<keyword evidence="9" id="KW-0862">Zinc</keyword>
<name>A0A814CM37_ADIRI</name>
<keyword evidence="6" id="KW-0479">Metal-binding</keyword>
<dbReference type="GO" id="GO:0001764">
    <property type="term" value="P:neuron migration"/>
    <property type="evidence" value="ECO:0007669"/>
    <property type="project" value="InterPro"/>
</dbReference>
<keyword evidence="7" id="KW-0378">Hydrolase</keyword>
<comment type="similarity">
    <text evidence="12">Belongs to the reelin family.</text>
</comment>
<evidence type="ECO:0000256" key="17">
    <source>
        <dbReference type="SAM" id="SignalP"/>
    </source>
</evidence>
<dbReference type="InterPro" id="IPR034968">
    <property type="entry name" value="Reelin"/>
</dbReference>
<evidence type="ECO:0000256" key="5">
    <source>
        <dbReference type="ARBA" id="ARBA00022670"/>
    </source>
</evidence>
<feature type="disulfide bond" evidence="16">
    <location>
        <begin position="2193"/>
        <end position="2202"/>
    </location>
</feature>
<dbReference type="PROSITE" id="PS01186">
    <property type="entry name" value="EGF_2"/>
    <property type="match status" value="1"/>
</dbReference>
<evidence type="ECO:0000256" key="16">
    <source>
        <dbReference type="PROSITE-ProRule" id="PRU00076"/>
    </source>
</evidence>
<comment type="caution">
    <text evidence="19">The sequence shown here is derived from an EMBL/GenBank/DDBJ whole genome shotgun (WGS) entry which is preliminary data.</text>
</comment>
<dbReference type="Pfam" id="PF21471">
    <property type="entry name" value="Reelin_subrepeat-B"/>
    <property type="match status" value="5"/>
</dbReference>
<evidence type="ECO:0000256" key="1">
    <source>
        <dbReference type="ARBA" id="ARBA00004498"/>
    </source>
</evidence>
<reference evidence="19" key="1">
    <citation type="submission" date="2021-02" db="EMBL/GenBank/DDBJ databases">
        <authorList>
            <person name="Nowell W R."/>
        </authorList>
    </citation>
    <scope>NUCLEOTIDE SEQUENCE</scope>
</reference>
<dbReference type="InterPro" id="IPR049419">
    <property type="entry name" value="Reelin_subrepeat-B"/>
</dbReference>
<evidence type="ECO:0000256" key="9">
    <source>
        <dbReference type="ARBA" id="ARBA00022833"/>
    </source>
</evidence>
<dbReference type="GO" id="GO:0006508">
    <property type="term" value="P:proteolysis"/>
    <property type="evidence" value="ECO:0007669"/>
    <property type="project" value="UniProtKB-KW"/>
</dbReference>
<sequence>MMLFILLLCCAFVQANVVFENISCSLLSPSRTLFIQNLPTTFEFNVPYTVVLLSNDTVVLSYSTFEVGAVFNWSNDSICHPTNKSVPSGFQRVEFVLKLEKNSTTIPCIQLNLLNYFTSTKIKIAHLCTNSSTDKIIDNDDKYDIQSYMRTINTTDVALLDNFNWLIFGRRVQQSWYTHEGMRLSRECDAAEDGRVAIFNNPRGKRRLISRPIDISNVSLLYMRVGSGTCPPPGPTDPPLQLLITTDCLNYTDWHVFYSQRVLPGIEYVTVPLSLNNFTNSSTACLKIEQNGEKFSGGGSWFIDDFLLIRSRLQNDYFFDTFQTMRTGNWYRLTGGQLMTCDERMSMVFEPNADIRTELGATTIDLSLSSKMDYNRDVLFHLSKDSPIDWTKWNATGFLDLNKTCTDEDVITFNGENYRQLCSPTIELGLIDSIRVTLSAEPCLKRNKHVPTPGAVIFLAVIYNGSTVGYSRTIRRIALREIQSNHKTFYGRLNEFHHGTTTFGRICLSQYHQSAGKNVDVWSLRDFTAFPLFPLNITHYIQLGVNPKCSSSSSTNAGLSSQTVNVDYSADFGKTWYGLFQPCYLNSACSHHVQHVYSSKIVLPSSGWHRVTLPLPMSILQQEYTRFRVSASPYSVSAYSTSDSWAIDQVFIGRCFRGCSGHGWCQLNLCRCDRGFSGEFCEISNETLFNNGLFLMNNNEDQTGLLTYQGGHLSYQCDIISRGKALVFSKAGFRFLRISNVNGSSSKLLQFTLRLGSSNVQCLGTSKTDLDRDRKSILLLTSCSNGVHWTIVDRFSISDLLAPDFRLTISRVVFREKLDSENCLIEWRQMAHGGDDQDVWAIDDIIIREVSVIKSIKHPYNVKTFQTKLTYIRPGYILSFRLDAINHKDPNVVLDVDDIRLRVNSSEIDLSKAIEIFSYESENSSHTIIIALPKAIWFKDVVLNLNVTATKKFNMSSIYIGVQCENNCWLKGVCYEGICLDDSKKFTKQLIDLSLDENDLIKHRMNAVDDEVLLPFADSTDISAVHFQTIASNLRKNKLLLECSPNGGMKWFELGLWLEEKQNFLRDHYVSLPSTCQSKQTLFRWSNSSIQLRNVAFVKAQTQYSVMDKFQNIDSSKWLYPTYAINSSELITNKIRLIPQTKSIYQLITTSITVKQKDYVIMIDSDLNRNRTHLQIAYSLDNLTWHELIDTRSFEQKMNRFGRQIPSELYRRSILIRIQSDHSFTLNYIYIGPQCPANCYGLGKCLWDNQRAVCQCDKNSTSEGNCLPGGQSLLSSIYETFTNKLNASLWTTSLNAHVTNRCHNRQSTTTPYLCFSSNSHNQRSYAIIGPFKTIKYVIFKFGALYTNATNCLNQILFQYSYDNGIQWFTKDKLDTSNNFFEKFDDLKINENLYLRWIEENDQPCLVWNLRSISIRTRGDDELWFENNLHVEQKNKIDYAAQTWEFATIQPSSMIQFDLQMFPRKQFNDTDWQLLLEISSDVSHGWFNWMPLILPCNQTTRYCEDQIASTGSIFLAELYIKRRNVTIPVPENYVNQDVRFRWSASESDARFIIHNVYVGADCPWFCSGHGICQSNGCLCDHGYASPYCAPDSSIEMDDSLLSVELSENLSVWSEIWGHEKCSASDSRRVFSQAGSRGLISPELSLRNVQLIRIQLDICSNRSELFLDPIYIQMSTNNGILWTTLTTIVYRSEQPYQPWLIVIPDDEILQVHLVRIRLFQRVLTKWTSNWILSKFELIPRVLPTRWISNCSSISHICDYRDYIFPLEVYSTVDIQLNETSFLTFQLDSHPCMTNPLGAPNRSQFDLEFSTDYGQTWSPIDRPSTVASSTNDIIINQPLRPIKNRFYLPVHAYRSLSKSIRIRWLAHNATIATRRQITNVTIRSECEILCELQICNEKCRCAEKNNCSVPSTKTTFFERFNGSSSSLSNFILLPPLNLVSTRFIELDIHMKCQQNNFILSLEYSRNMGLSWQLFKHYVLPINDSYILHEDFHDDMKYDSVLIRLVILSSMSECVHIEHIVVSGANNPQEMIYGKFDQLTNFEPKFFVSFGDGIFNGTHLMFPFSNQSDSISNEIITDDLLILKKLLDVQLSTVSLAMNQCISVQLSFSSDYGHTWQVIEHDDVLLYDEQSKIQTWKLASTMIGSNQVRFRIRFNEEQISTNEEVFLIAISELYIGSNCSNSCNGHGMCLNNSQCRCDFGWTNSDCSHSLKRFPNELDILKHKYYRSSGDSQHTKCGTVFDKMCKRELETNYIDVNHEHTYVDVELGDQCVTKTVTRKNNDGWIRLQYREINVHQWNTLHIFKGLQLNVTKLLPSAILQLRLIQDPPMTSRSAWSIERFHVSHIHSYLQWSSSEDQNQTLSWNTTFLTFTKAKNEIVYESKDVYFKSDYILQIEFNCINLILEYSLDFGSKWLEISNDNELQFVPIQFRSANVTINRLTFPFHLLLNSNRSIRFRLRFSSKCSYHPLIYFYIGNKCPMNCFGNAHCNKGECQMTNSVLPVVDFRETFEKDFSGMNWLHLEPYQLETNQIKWTTINRQAITQPIDLRLIRAIKWTYNFDDIQKACSNSIYFLISTDGALTWLILYKFDFSSKTSNTSIETTIELESMNTKYQTGQFRWYEPSSPKCANVSWSLSRIISIKSINIYFLTDYFYTISSSRANWESIDGASLAQPDLCNNNLPTLVFREPSFSITTVPILIQSYYVLVFQFNTECDRNTNAKTRRCHNITTSIEYRTESSAKWIKLGDMGDLACRTSLLNGGYFNMHTLKLPTETYSR</sequence>
<gene>
    <name evidence="19" type="ORF">EDS130_LOCUS11872</name>
</gene>
<evidence type="ECO:0000313" key="19">
    <source>
        <dbReference type="EMBL" id="CAF0942036.1"/>
    </source>
</evidence>
<comment type="subunit">
    <text evidence="14">Oligomer of disulfide-linked homodimers.</text>
</comment>
<dbReference type="GO" id="GO:0007155">
    <property type="term" value="P:cell adhesion"/>
    <property type="evidence" value="ECO:0007669"/>
    <property type="project" value="UniProtKB-KW"/>
</dbReference>
<evidence type="ECO:0000256" key="4">
    <source>
        <dbReference type="ARBA" id="ARBA00022530"/>
    </source>
</evidence>
<dbReference type="OrthoDB" id="1924787at2759"/>
<keyword evidence="16" id="KW-1015">Disulfide bond</keyword>
<dbReference type="PANTHER" id="PTHR11841:SF1">
    <property type="entry name" value="REELIN"/>
    <property type="match status" value="1"/>
</dbReference>
<dbReference type="EMBL" id="CAJNOJ010000044">
    <property type="protein sequence ID" value="CAF0942036.1"/>
    <property type="molecule type" value="Genomic_DNA"/>
</dbReference>
<evidence type="ECO:0000256" key="14">
    <source>
        <dbReference type="ARBA" id="ARBA00044961"/>
    </source>
</evidence>
<dbReference type="GO" id="GO:0007417">
    <property type="term" value="P:central nervous system development"/>
    <property type="evidence" value="ECO:0007669"/>
    <property type="project" value="InterPro"/>
</dbReference>
<dbReference type="Proteomes" id="UP000663852">
    <property type="component" value="Unassembled WGS sequence"/>
</dbReference>
<evidence type="ECO:0000256" key="2">
    <source>
        <dbReference type="ARBA" id="ARBA00022473"/>
    </source>
</evidence>
<keyword evidence="10" id="KW-0106">Calcium</keyword>
<comment type="caution">
    <text evidence="16">Lacks conserved residue(s) required for the propagation of feature annotation.</text>
</comment>
<evidence type="ECO:0000256" key="10">
    <source>
        <dbReference type="ARBA" id="ARBA00022837"/>
    </source>
</evidence>
<keyword evidence="5" id="KW-0645">Protease</keyword>
<feature type="chain" id="PRO_5032442805" description="Reelin" evidence="17">
    <location>
        <begin position="16"/>
        <end position="2770"/>
    </location>
</feature>
<keyword evidence="16" id="KW-0245">EGF-like domain</keyword>
<dbReference type="InterPro" id="IPR000742">
    <property type="entry name" value="EGF"/>
</dbReference>
<keyword evidence="8" id="KW-0720">Serine protease</keyword>
<keyword evidence="4" id="KW-0272">Extracellular matrix</keyword>
<dbReference type="InterPro" id="IPR036278">
    <property type="entry name" value="Sialidase_sf"/>
</dbReference>
<comment type="subcellular location">
    <subcellularLocation>
        <location evidence="1">Secreted</location>
        <location evidence="1">Extracellular space</location>
        <location evidence="1">Extracellular matrix</location>
    </subcellularLocation>
</comment>
<keyword evidence="3" id="KW-0964">Secreted</keyword>
<keyword evidence="2" id="KW-0217">Developmental protein</keyword>